<evidence type="ECO:0000313" key="2">
    <source>
        <dbReference type="WBParaSite" id="nRc.2.0.1.t06406-RA"/>
    </source>
</evidence>
<dbReference type="Proteomes" id="UP000887565">
    <property type="component" value="Unplaced"/>
</dbReference>
<keyword evidence="1" id="KW-1185">Reference proteome</keyword>
<dbReference type="AlphaFoldDB" id="A0A915HYS0"/>
<reference evidence="2" key="1">
    <citation type="submission" date="2022-11" db="UniProtKB">
        <authorList>
            <consortium name="WormBaseParasite"/>
        </authorList>
    </citation>
    <scope>IDENTIFICATION</scope>
</reference>
<sequence>MSDSQLSEFPVYCITLTNIMLKGERFILLLMFTMLETTCWPKVVAALCPAAAKCDCNDEENQKCENIFRHKLDRGHFNQKLLNKICGHSECSNKACGLERDCLPLYVGCFYDTGSVKNCSSIGEDGVFSVTTYQCEASSKCIDKTHDKDLLEQVKKCNDLLLYLH</sequence>
<name>A0A915HYS0_ROMCU</name>
<evidence type="ECO:0000313" key="1">
    <source>
        <dbReference type="Proteomes" id="UP000887565"/>
    </source>
</evidence>
<proteinExistence type="predicted"/>
<dbReference type="WBParaSite" id="nRc.2.0.1.t06406-RA">
    <property type="protein sequence ID" value="nRc.2.0.1.t06406-RA"/>
    <property type="gene ID" value="nRc.2.0.1.g06406"/>
</dbReference>
<protein>
    <submittedName>
        <fullName evidence="2">Uncharacterized protein</fullName>
    </submittedName>
</protein>
<accession>A0A915HYS0</accession>
<organism evidence="1 2">
    <name type="scientific">Romanomermis culicivorax</name>
    <name type="common">Nematode worm</name>
    <dbReference type="NCBI Taxonomy" id="13658"/>
    <lineage>
        <taxon>Eukaryota</taxon>
        <taxon>Metazoa</taxon>
        <taxon>Ecdysozoa</taxon>
        <taxon>Nematoda</taxon>
        <taxon>Enoplea</taxon>
        <taxon>Dorylaimia</taxon>
        <taxon>Mermithida</taxon>
        <taxon>Mermithoidea</taxon>
        <taxon>Mermithidae</taxon>
        <taxon>Romanomermis</taxon>
    </lineage>
</organism>